<name>A0ACB9PZ63_BAUVA</name>
<protein>
    <submittedName>
        <fullName evidence="1">Uncharacterized protein</fullName>
    </submittedName>
</protein>
<keyword evidence="2" id="KW-1185">Reference proteome</keyword>
<evidence type="ECO:0000313" key="1">
    <source>
        <dbReference type="EMBL" id="KAI4353828.1"/>
    </source>
</evidence>
<gene>
    <name evidence="1" type="ORF">L6164_002753</name>
</gene>
<evidence type="ECO:0000313" key="2">
    <source>
        <dbReference type="Proteomes" id="UP000828941"/>
    </source>
</evidence>
<dbReference type="Proteomes" id="UP000828941">
    <property type="component" value="Chromosome 2"/>
</dbReference>
<proteinExistence type="predicted"/>
<sequence>MEHDSLIVDLLKYCIVLSIIEGVTTIREARVKLDVLIKRLKDASLLLDSYSSNRFTMHDIVRDATLSIAFKEGGFFYKRQVQLDNEWLNMDNVEKYTVISLHYCDIVDGLPNSINFPRLKLFCIENNNHSLRIPDKFFEGITELRVLLLVGIDLSHVPPSIKCLKKLRMLCLEQCVIGDNLSIIGGLKKLRILSFSESELKGFPFELGQLCKLQFLDISNCSKLEVIPHNVISCLNNLEELYMRNNTVEWEIGGKTNASLAELSHLHQLKALDMQIPDLDAFPKNAFFQALDYYMITVGDFKMFSVEGFKMPDQYKASRTLALHLKEGNNNIHSQKRIKLLFSQSERS</sequence>
<accession>A0ACB9PZ63</accession>
<reference evidence="1 2" key="1">
    <citation type="journal article" date="2022" name="DNA Res.">
        <title>Chromosomal-level genome assembly of the orchid tree Bauhinia variegata (Leguminosae; Cercidoideae) supports the allotetraploid origin hypothesis of Bauhinia.</title>
        <authorList>
            <person name="Zhong Y."/>
            <person name="Chen Y."/>
            <person name="Zheng D."/>
            <person name="Pang J."/>
            <person name="Liu Y."/>
            <person name="Luo S."/>
            <person name="Meng S."/>
            <person name="Qian L."/>
            <person name="Wei D."/>
            <person name="Dai S."/>
            <person name="Zhou R."/>
        </authorList>
    </citation>
    <scope>NUCLEOTIDE SEQUENCE [LARGE SCALE GENOMIC DNA]</scope>
    <source>
        <strain evidence="1">BV-YZ2020</strain>
    </source>
</reference>
<organism evidence="1 2">
    <name type="scientific">Bauhinia variegata</name>
    <name type="common">Purple orchid tree</name>
    <name type="synonym">Phanera variegata</name>
    <dbReference type="NCBI Taxonomy" id="167791"/>
    <lineage>
        <taxon>Eukaryota</taxon>
        <taxon>Viridiplantae</taxon>
        <taxon>Streptophyta</taxon>
        <taxon>Embryophyta</taxon>
        <taxon>Tracheophyta</taxon>
        <taxon>Spermatophyta</taxon>
        <taxon>Magnoliopsida</taxon>
        <taxon>eudicotyledons</taxon>
        <taxon>Gunneridae</taxon>
        <taxon>Pentapetalae</taxon>
        <taxon>rosids</taxon>
        <taxon>fabids</taxon>
        <taxon>Fabales</taxon>
        <taxon>Fabaceae</taxon>
        <taxon>Cercidoideae</taxon>
        <taxon>Cercideae</taxon>
        <taxon>Bauhiniinae</taxon>
        <taxon>Bauhinia</taxon>
    </lineage>
</organism>
<comment type="caution">
    <text evidence="1">The sequence shown here is derived from an EMBL/GenBank/DDBJ whole genome shotgun (WGS) entry which is preliminary data.</text>
</comment>
<dbReference type="EMBL" id="CM039427">
    <property type="protein sequence ID" value="KAI4353828.1"/>
    <property type="molecule type" value="Genomic_DNA"/>
</dbReference>